<dbReference type="Proteomes" id="UP001500665">
    <property type="component" value="Unassembled WGS sequence"/>
</dbReference>
<evidence type="ECO:0000256" key="1">
    <source>
        <dbReference type="SAM" id="MobiDB-lite"/>
    </source>
</evidence>
<feature type="region of interest" description="Disordered" evidence="1">
    <location>
        <begin position="19"/>
        <end position="82"/>
    </location>
</feature>
<reference evidence="3" key="1">
    <citation type="journal article" date="2019" name="Int. J. Syst. Evol. Microbiol.">
        <title>The Global Catalogue of Microorganisms (GCM) 10K type strain sequencing project: providing services to taxonomists for standard genome sequencing and annotation.</title>
        <authorList>
            <consortium name="The Broad Institute Genomics Platform"/>
            <consortium name="The Broad Institute Genome Sequencing Center for Infectious Disease"/>
            <person name="Wu L."/>
            <person name="Ma J."/>
        </authorList>
    </citation>
    <scope>NUCLEOTIDE SEQUENCE [LARGE SCALE GENOMIC DNA]</scope>
    <source>
        <strain evidence="3">JCM 10696</strain>
    </source>
</reference>
<proteinExistence type="predicted"/>
<name>A0ABP4C7Q3_9ACTN</name>
<keyword evidence="3" id="KW-1185">Reference proteome</keyword>
<gene>
    <name evidence="2" type="ORF">GCM10009550_54000</name>
</gene>
<evidence type="ECO:0000313" key="3">
    <source>
        <dbReference type="Proteomes" id="UP001500665"/>
    </source>
</evidence>
<evidence type="ECO:0000313" key="2">
    <source>
        <dbReference type="EMBL" id="GAA0961426.1"/>
    </source>
</evidence>
<comment type="caution">
    <text evidence="2">The sequence shown here is derived from an EMBL/GenBank/DDBJ whole genome shotgun (WGS) entry which is preliminary data.</text>
</comment>
<sequence length="106" mass="9736">MGSAVEGVGASGAVADEFDGAFGAHDGQPTADGGVAEAGPGCEVGTGEGLGSEGGEELVAAVGPDGGGRLSGGRRCGEEVSGPAVGADALDEAACGEVLEFGGGDA</sequence>
<organism evidence="2 3">
    <name type="scientific">Actinocorallia libanotica</name>
    <dbReference type="NCBI Taxonomy" id="46162"/>
    <lineage>
        <taxon>Bacteria</taxon>
        <taxon>Bacillati</taxon>
        <taxon>Actinomycetota</taxon>
        <taxon>Actinomycetes</taxon>
        <taxon>Streptosporangiales</taxon>
        <taxon>Thermomonosporaceae</taxon>
        <taxon>Actinocorallia</taxon>
    </lineage>
</organism>
<accession>A0ABP4C7Q3</accession>
<feature type="compositionally biased region" description="Gly residues" evidence="1">
    <location>
        <begin position="42"/>
        <end position="53"/>
    </location>
</feature>
<protein>
    <submittedName>
        <fullName evidence="2">Uncharacterized protein</fullName>
    </submittedName>
</protein>
<dbReference type="EMBL" id="BAAAHH010000025">
    <property type="protein sequence ID" value="GAA0961426.1"/>
    <property type="molecule type" value="Genomic_DNA"/>
</dbReference>